<dbReference type="OrthoDB" id="9809953at2"/>
<keyword evidence="1" id="KW-0732">Signal</keyword>
<dbReference type="PROSITE" id="PS51257">
    <property type="entry name" value="PROKAR_LIPOPROTEIN"/>
    <property type="match status" value="1"/>
</dbReference>
<evidence type="ECO:0000256" key="1">
    <source>
        <dbReference type="SAM" id="SignalP"/>
    </source>
</evidence>
<dbReference type="STRING" id="1071918.SAMN05421544_11048"/>
<organism evidence="2 3">
    <name type="scientific">Riemerella columbipharyngis</name>
    <dbReference type="NCBI Taxonomy" id="1071918"/>
    <lineage>
        <taxon>Bacteria</taxon>
        <taxon>Pseudomonadati</taxon>
        <taxon>Bacteroidota</taxon>
        <taxon>Flavobacteriia</taxon>
        <taxon>Flavobacteriales</taxon>
        <taxon>Weeksellaceae</taxon>
        <taxon>Riemerella</taxon>
    </lineage>
</organism>
<dbReference type="AlphaFoldDB" id="A0A1G7DA39"/>
<evidence type="ECO:0000313" key="3">
    <source>
        <dbReference type="Proteomes" id="UP000198517"/>
    </source>
</evidence>
<dbReference type="NCBIfam" id="NF033709">
    <property type="entry name" value="PorV_fam"/>
    <property type="match status" value="1"/>
</dbReference>
<name>A0A1G7DA39_9FLAO</name>
<gene>
    <name evidence="2" type="ORF">SAMN05421544_11048</name>
</gene>
<protein>
    <recommendedName>
        <fullName evidence="4">Penicillin-binding protein</fullName>
    </recommendedName>
</protein>
<keyword evidence="3" id="KW-1185">Reference proteome</keyword>
<sequence>MKKNIPLIVLLMLSCRLLAQDGTTVYNFLNLPFSPRQAALGDAVSVRDYDQNFAATNPALLNLDMDNRISINYTKYLAGVSYGTIAYAKDLREGHLLSFNARYLDYGTIPRTDEFGNVNGNFSSMDTTLGLGYAYQFSDDWTIGANINIITSKIDTYNSMALTGNLGVTYYRKDRKESFSFVFRNLGYQFRTYNGTRENMPVKVDAGYTRILPDFPVALTITAHDLQKWNISSKYNENGQKNRWTKTLADHFSFGAELFPENTFNVRLGYNIKRGSELTIEDQRSFTGLSFGFGIRISYFKFDYTHARYHNSSNLNQIGLTMDLIQLSGNRR</sequence>
<dbReference type="RefSeq" id="WP_092736780.1">
    <property type="nucleotide sequence ID" value="NZ_FNAS01000010.1"/>
</dbReference>
<dbReference type="SUPFAM" id="SSF56935">
    <property type="entry name" value="Porins"/>
    <property type="match status" value="1"/>
</dbReference>
<evidence type="ECO:0008006" key="4">
    <source>
        <dbReference type="Google" id="ProtNLM"/>
    </source>
</evidence>
<reference evidence="2 3" key="1">
    <citation type="submission" date="2016-10" db="EMBL/GenBank/DDBJ databases">
        <authorList>
            <person name="de Groot N.N."/>
        </authorList>
    </citation>
    <scope>NUCLEOTIDE SEQUENCE [LARGE SCALE GENOMIC DNA]</scope>
    <source>
        <strain evidence="2 3">DSM 24015</strain>
    </source>
</reference>
<accession>A0A1G7DA39</accession>
<dbReference type="NCBIfam" id="NF033711">
    <property type="entry name" value="T9SS_PorQ"/>
    <property type="match status" value="1"/>
</dbReference>
<dbReference type="Gene3D" id="2.40.160.60">
    <property type="entry name" value="Outer membrane protein transport protein (OMPP1/FadL/TodX)"/>
    <property type="match status" value="1"/>
</dbReference>
<proteinExistence type="predicted"/>
<evidence type="ECO:0000313" key="2">
    <source>
        <dbReference type="EMBL" id="SDE47850.1"/>
    </source>
</evidence>
<dbReference type="Proteomes" id="UP000198517">
    <property type="component" value="Unassembled WGS sequence"/>
</dbReference>
<dbReference type="EMBL" id="FNAS01000010">
    <property type="protein sequence ID" value="SDE47850.1"/>
    <property type="molecule type" value="Genomic_DNA"/>
</dbReference>
<feature type="signal peptide" evidence="1">
    <location>
        <begin position="1"/>
        <end position="19"/>
    </location>
</feature>
<feature type="chain" id="PRO_5011643505" description="Penicillin-binding protein" evidence="1">
    <location>
        <begin position="20"/>
        <end position="332"/>
    </location>
</feature>